<sequence>MREQARQPERYFLNSGDRFSIHEKNTKASTSRPGSSSKRSTDSCGASLSKNEAPDKDRETYREINFLRISVKKTVSNLKNRTKNGKMGKP</sequence>
<proteinExistence type="predicted"/>
<evidence type="ECO:0000313" key="3">
    <source>
        <dbReference type="Proteomes" id="UP000002487"/>
    </source>
</evidence>
<accession>Q8TIQ2</accession>
<name>Q8TIQ2_METAC</name>
<dbReference type="GeneID" id="43837366"/>
<protein>
    <submittedName>
        <fullName evidence="2">Uncharacterized protein</fullName>
    </submittedName>
</protein>
<dbReference type="RefSeq" id="WP_011023982.1">
    <property type="nucleotide sequence ID" value="NC_003552.1"/>
</dbReference>
<dbReference type="EMBL" id="AE010299">
    <property type="protein sequence ID" value="AAM07438.1"/>
    <property type="molecule type" value="Genomic_DNA"/>
</dbReference>
<gene>
    <name evidence="2" type="ordered locus">MA_4090</name>
</gene>
<dbReference type="HOGENOM" id="CLU_2433822_0_0_2"/>
<dbReference type="EnsemblBacteria" id="AAM07438">
    <property type="protein sequence ID" value="AAM07438"/>
    <property type="gene ID" value="MA_4090"/>
</dbReference>
<evidence type="ECO:0000256" key="1">
    <source>
        <dbReference type="SAM" id="MobiDB-lite"/>
    </source>
</evidence>
<feature type="region of interest" description="Disordered" evidence="1">
    <location>
        <begin position="1"/>
        <end position="59"/>
    </location>
</feature>
<organism evidence="2 3">
    <name type="scientific">Methanosarcina acetivorans (strain ATCC 35395 / DSM 2834 / JCM 12185 / C2A)</name>
    <dbReference type="NCBI Taxonomy" id="188937"/>
    <lineage>
        <taxon>Archaea</taxon>
        <taxon>Methanobacteriati</taxon>
        <taxon>Methanobacteriota</taxon>
        <taxon>Stenosarchaea group</taxon>
        <taxon>Methanomicrobia</taxon>
        <taxon>Methanosarcinales</taxon>
        <taxon>Methanosarcinaceae</taxon>
        <taxon>Methanosarcina</taxon>
    </lineage>
</organism>
<dbReference type="AlphaFoldDB" id="Q8TIQ2"/>
<keyword evidence="3" id="KW-1185">Reference proteome</keyword>
<evidence type="ECO:0000313" key="2">
    <source>
        <dbReference type="EMBL" id="AAM07438.1"/>
    </source>
</evidence>
<reference evidence="2 3" key="1">
    <citation type="journal article" date="2002" name="Genome Res.">
        <title>The genome of Methanosarcina acetivorans reveals extensive metabolic and physiological diversity.</title>
        <authorList>
            <person name="Galagan J.E."/>
            <person name="Nusbaum C."/>
            <person name="Roy A."/>
            <person name="Endrizzi M.G."/>
            <person name="Macdonald P."/>
            <person name="FitzHugh W."/>
            <person name="Calvo S."/>
            <person name="Engels R."/>
            <person name="Smirnov S."/>
            <person name="Atnoor D."/>
            <person name="Brown A."/>
            <person name="Allen N."/>
            <person name="Naylor J."/>
            <person name="Stange-Thomann N."/>
            <person name="DeArellano K."/>
            <person name="Johnson R."/>
            <person name="Linton L."/>
            <person name="McEwan P."/>
            <person name="McKernan K."/>
            <person name="Talamas J."/>
            <person name="Tirrell A."/>
            <person name="Ye W."/>
            <person name="Zimmer A."/>
            <person name="Barber R.D."/>
            <person name="Cann I."/>
            <person name="Graham D.E."/>
            <person name="Grahame D.A."/>
            <person name="Guss A."/>
            <person name="Hedderich R."/>
            <person name="Ingram-Smith C."/>
            <person name="Kuettner C.H."/>
            <person name="Krzycki J.A."/>
            <person name="Leigh J.A."/>
            <person name="Li W."/>
            <person name="Liu J."/>
            <person name="Mukhopadhyay B."/>
            <person name="Reeve J.N."/>
            <person name="Smith K."/>
            <person name="Springer T.A."/>
            <person name="Umayam L.A."/>
            <person name="White O."/>
            <person name="White R.H."/>
            <person name="de Macario E.C."/>
            <person name="Ferry J.G."/>
            <person name="Jarrell K.F."/>
            <person name="Jing H."/>
            <person name="Macario A.J.L."/>
            <person name="Paulsen I."/>
            <person name="Pritchett M."/>
            <person name="Sowers K.R."/>
            <person name="Swanson R.V."/>
            <person name="Zinder S.H."/>
            <person name="Lander E."/>
            <person name="Metcalf W.W."/>
            <person name="Birren B."/>
        </authorList>
    </citation>
    <scope>NUCLEOTIDE SEQUENCE [LARGE SCALE GENOMIC DNA]</scope>
    <source>
        <strain evidence="3">ATCC 35395 / DSM 2834 / JCM 12185 / C2A</strain>
    </source>
</reference>
<dbReference type="InParanoid" id="Q8TIQ2"/>
<dbReference type="Proteomes" id="UP000002487">
    <property type="component" value="Chromosome"/>
</dbReference>
<dbReference type="KEGG" id="mac:MA_4090"/>
<feature type="compositionally biased region" description="Low complexity" evidence="1">
    <location>
        <begin position="29"/>
        <end position="38"/>
    </location>
</feature>